<dbReference type="RefSeq" id="WP_380838371.1">
    <property type="nucleotide sequence ID" value="NZ_JBHSFP010000003.1"/>
</dbReference>
<sequence length="310" mass="34082">MTVELFPPTLPIMSTMARSEDGRSWLARLPSLVDELSRRWELRLGAPFHGGTCSWAAPATLPDGGPAVLKISWPHREAAGEAEALLWWDGNGAVHVYRHDQDRYALLLEHCRPGEPLRAVDGLAAEDRLLAGAEVLDELWSVPPPAETRLERLGEVTAEWAGLVEDRMDRLRPGFDPGLVAHGVRLLRELPGTAARQVVLHGDFNPGNVLAAGRRAWLAIDAKPMIGDPGYDPWPLVEQIDDPFLHRDPLPVLAARYALVAGSLGEDVRRLQAWAVARRVEMALWMVEHDMPGAAPAMERVRLLAALAGL</sequence>
<protein>
    <submittedName>
        <fullName evidence="1">Aminoglycoside phosphotransferase family protein</fullName>
    </submittedName>
</protein>
<dbReference type="InterPro" id="IPR011009">
    <property type="entry name" value="Kinase-like_dom_sf"/>
</dbReference>
<dbReference type="InterPro" id="IPR006748">
    <property type="entry name" value="NH2Glyco/OHUrea_AB-resist_kin"/>
</dbReference>
<proteinExistence type="predicted"/>
<comment type="caution">
    <text evidence="1">The sequence shown here is derived from an EMBL/GenBank/DDBJ whole genome shotgun (WGS) entry which is preliminary data.</text>
</comment>
<name>A0ABV9CD01_9ACTN</name>
<dbReference type="Proteomes" id="UP001596004">
    <property type="component" value="Unassembled WGS sequence"/>
</dbReference>
<dbReference type="Pfam" id="PF04655">
    <property type="entry name" value="APH_6_hur"/>
    <property type="match status" value="1"/>
</dbReference>
<reference evidence="2" key="1">
    <citation type="journal article" date="2019" name="Int. J. Syst. Evol. Microbiol.">
        <title>The Global Catalogue of Microorganisms (GCM) 10K type strain sequencing project: providing services to taxonomists for standard genome sequencing and annotation.</title>
        <authorList>
            <consortium name="The Broad Institute Genomics Platform"/>
            <consortium name="The Broad Institute Genome Sequencing Center for Infectious Disease"/>
            <person name="Wu L."/>
            <person name="Ma J."/>
        </authorList>
    </citation>
    <scope>NUCLEOTIDE SEQUENCE [LARGE SCALE GENOMIC DNA]</scope>
    <source>
        <strain evidence="2">CGMCC 4.7132</strain>
    </source>
</reference>
<gene>
    <name evidence="1" type="ORF">ACFO60_07000</name>
</gene>
<keyword evidence="2" id="KW-1185">Reference proteome</keyword>
<dbReference type="EMBL" id="JBHSFP010000003">
    <property type="protein sequence ID" value="MFC4530505.1"/>
    <property type="molecule type" value="Genomic_DNA"/>
</dbReference>
<dbReference type="SUPFAM" id="SSF56112">
    <property type="entry name" value="Protein kinase-like (PK-like)"/>
    <property type="match status" value="1"/>
</dbReference>
<evidence type="ECO:0000313" key="2">
    <source>
        <dbReference type="Proteomes" id="UP001596004"/>
    </source>
</evidence>
<evidence type="ECO:0000313" key="1">
    <source>
        <dbReference type="EMBL" id="MFC4530505.1"/>
    </source>
</evidence>
<accession>A0ABV9CD01</accession>
<dbReference type="Gene3D" id="3.90.1200.10">
    <property type="match status" value="1"/>
</dbReference>
<organism evidence="1 2">
    <name type="scientific">Sphaerisporangium dianthi</name>
    <dbReference type="NCBI Taxonomy" id="1436120"/>
    <lineage>
        <taxon>Bacteria</taxon>
        <taxon>Bacillati</taxon>
        <taxon>Actinomycetota</taxon>
        <taxon>Actinomycetes</taxon>
        <taxon>Streptosporangiales</taxon>
        <taxon>Streptosporangiaceae</taxon>
        <taxon>Sphaerisporangium</taxon>
    </lineage>
</organism>